<dbReference type="EC" id="1.3.7.9" evidence="2"/>
<reference evidence="2 3" key="1">
    <citation type="submission" date="2021-08" db="EMBL/GenBank/DDBJ databases">
        <authorList>
            <person name="Peeters C."/>
        </authorList>
    </citation>
    <scope>NUCLEOTIDE SEQUENCE [LARGE SCALE GENOMIC DNA]</scope>
    <source>
        <strain evidence="2 3">LMG 21510</strain>
    </source>
</reference>
<proteinExistence type="predicted"/>
<evidence type="ECO:0000313" key="2">
    <source>
        <dbReference type="EMBL" id="CAG9169024.1"/>
    </source>
</evidence>
<dbReference type="InterPro" id="IPR037165">
    <property type="entry name" value="AldOxase/xan_DH_Mopterin-bd_sf"/>
</dbReference>
<dbReference type="SUPFAM" id="SSF54665">
    <property type="entry name" value="CO dehydrogenase molybdoprotein N-domain-like"/>
    <property type="match status" value="1"/>
</dbReference>
<dbReference type="Gene3D" id="3.30.365.10">
    <property type="entry name" value="Aldehyde oxidase/xanthine dehydrogenase, molybdopterin binding domain"/>
    <property type="match status" value="4"/>
</dbReference>
<dbReference type="InterPro" id="IPR046867">
    <property type="entry name" value="AldOxase/xan_DH_MoCoBD2"/>
</dbReference>
<dbReference type="RefSeq" id="WP_377747282.1">
    <property type="nucleotide sequence ID" value="NZ_CAJZAH010000001.1"/>
</dbReference>
<sequence>MSQSTVGVSTPQVTAREKVLGRAQYAGDIKLPGMLHAKVLRSPYPHARIVRIDTAAAAALPGVRLVVTGADTPARRWGIHRKEQRILATDVVRFTGEEVAAVVAVDEETARDALDLIHVEYEVLPAVLSTDEALAPGAVQVQPDTGNVAHRIQIARGDVEAGFAQAAAVYEATYEVQSQYPGYLEPMATVAATDGNDRLTVWTSTQSVFLARARLAEALDRPASTIRVIQATTGGGFGGKIVEESNSLIAAFLATRLTRPVRLVNNRLEDFLGARSSVPARVWLRMGVAADGRIVAKDVRITAECGAYQGLAGDVMHVSAMRSDNMHRIENVRSDAVLVYTNNPPRGAFRGFGGQQMLFPLNSHLTMLAGMIGMDPLELHRINAVRAGDTSVHGWRFGSAGLVECLEQACEAIGWQARRAGRQAEGAAAAGRDRPGSKRRGVGLAAAMHVSGNRTMGNWDGSTILLKVNEDGRVMLVTGECDMGQGANTMLSQICAQELGVPLSHVMVTVPDTDTSPFCIGTLASRVTIIAGNAVLRAAREARETLLAAAADKWAATPAELDIVDGVIVRRGDDSQRMPIGDIARALIWRQGGEGLYVRASYDAPTVNHDNDYYGNIAPAYSFAAQTVEVEVDTRTGQVTVVDTFISDDCGKAINPLAIHGQTHGAAVQAIGWALYEHVQVEDGRILNGNFADYTMPTADAVPALRTGLIESNDPNGPYGAKGASETAILPGAAAIANAVYDAIGVRINSLPITPEKVLAALAERDGRQQRQAPQHEVSQHA</sequence>
<name>A0ABN7Y6J6_9BURK</name>
<keyword evidence="2" id="KW-0560">Oxidoreductase</keyword>
<dbReference type="SMART" id="SM01008">
    <property type="entry name" value="Ald_Xan_dh_C"/>
    <property type="match status" value="1"/>
</dbReference>
<comment type="caution">
    <text evidence="2">The sequence shown here is derived from an EMBL/GenBank/DDBJ whole genome shotgun (WGS) entry which is preliminary data.</text>
</comment>
<keyword evidence="3" id="KW-1185">Reference proteome</keyword>
<dbReference type="EMBL" id="CAJZAH010000001">
    <property type="protein sequence ID" value="CAG9169024.1"/>
    <property type="molecule type" value="Genomic_DNA"/>
</dbReference>
<dbReference type="InterPro" id="IPR008274">
    <property type="entry name" value="AldOxase/xan_DH_MoCoBD1"/>
</dbReference>
<dbReference type="InterPro" id="IPR016208">
    <property type="entry name" value="Ald_Oxase/xanthine_DH-like"/>
</dbReference>
<dbReference type="Gene3D" id="3.90.1170.50">
    <property type="entry name" value="Aldehyde oxidase/xanthine dehydrogenase, a/b hammerhead"/>
    <property type="match status" value="1"/>
</dbReference>
<evidence type="ECO:0000313" key="3">
    <source>
        <dbReference type="Proteomes" id="UP000721236"/>
    </source>
</evidence>
<dbReference type="PANTHER" id="PTHR11908:SF157">
    <property type="entry name" value="XANTHINE DEHYDROGENASE SUBUNIT D-RELATED"/>
    <property type="match status" value="1"/>
</dbReference>
<accession>A0ABN7Y6J6</accession>
<dbReference type="SUPFAM" id="SSF56003">
    <property type="entry name" value="Molybdenum cofactor-binding domain"/>
    <property type="match status" value="1"/>
</dbReference>
<dbReference type="Pfam" id="PF02738">
    <property type="entry name" value="MoCoBD_1"/>
    <property type="match status" value="1"/>
</dbReference>
<evidence type="ECO:0000259" key="1">
    <source>
        <dbReference type="SMART" id="SM01008"/>
    </source>
</evidence>
<dbReference type="InterPro" id="IPR036856">
    <property type="entry name" value="Ald_Oxase/Xan_DH_a/b_sf"/>
</dbReference>
<dbReference type="InterPro" id="IPR000674">
    <property type="entry name" value="Ald_Oxase/Xan_DH_a/b"/>
</dbReference>
<dbReference type="Proteomes" id="UP000721236">
    <property type="component" value="Unassembled WGS sequence"/>
</dbReference>
<feature type="domain" description="Aldehyde oxidase/xanthine dehydrogenase a/b hammerhead" evidence="1">
    <location>
        <begin position="20"/>
        <end position="125"/>
    </location>
</feature>
<gene>
    <name evidence="2" type="primary">hcrA</name>
    <name evidence="2" type="ORF">LMG21510_01317</name>
</gene>
<dbReference type="Pfam" id="PF20256">
    <property type="entry name" value="MoCoBD_2"/>
    <property type="match status" value="1"/>
</dbReference>
<dbReference type="PANTHER" id="PTHR11908">
    <property type="entry name" value="XANTHINE DEHYDROGENASE"/>
    <property type="match status" value="1"/>
</dbReference>
<dbReference type="GO" id="GO:0016491">
    <property type="term" value="F:oxidoreductase activity"/>
    <property type="evidence" value="ECO:0007669"/>
    <property type="project" value="UniProtKB-KW"/>
</dbReference>
<organism evidence="2 3">
    <name type="scientific">Cupriavidus respiraculi</name>
    <dbReference type="NCBI Taxonomy" id="195930"/>
    <lineage>
        <taxon>Bacteria</taxon>
        <taxon>Pseudomonadati</taxon>
        <taxon>Pseudomonadota</taxon>
        <taxon>Betaproteobacteria</taxon>
        <taxon>Burkholderiales</taxon>
        <taxon>Burkholderiaceae</taxon>
        <taxon>Cupriavidus</taxon>
    </lineage>
</organism>
<protein>
    <submittedName>
        <fullName evidence="2">4-hydroxybenzoyl-CoA reductase subunit alpha</fullName>
        <ecNumber evidence="2">1.3.7.9</ecNumber>
    </submittedName>
</protein>
<dbReference type="Pfam" id="PF01315">
    <property type="entry name" value="Ald_Xan_dh_C"/>
    <property type="match status" value="1"/>
</dbReference>